<protein>
    <submittedName>
        <fullName evidence="3">Muconate cycloisomerase 1</fullName>
    </submittedName>
</protein>
<dbReference type="RefSeq" id="XP_047762237.1">
    <property type="nucleotide sequence ID" value="XM_047905413.1"/>
</dbReference>
<evidence type="ECO:0000313" key="4">
    <source>
        <dbReference type="Proteomes" id="UP000756132"/>
    </source>
</evidence>
<dbReference type="Gene3D" id="3.40.50.720">
    <property type="entry name" value="NAD(P)-binding Rossmann-like Domain"/>
    <property type="match status" value="1"/>
</dbReference>
<comment type="similarity">
    <text evidence="1">Belongs to the cycloisomerase 2 family.</text>
</comment>
<evidence type="ECO:0000313" key="3">
    <source>
        <dbReference type="EMBL" id="UJO17871.1"/>
    </source>
</evidence>
<dbReference type="InterPro" id="IPR036291">
    <property type="entry name" value="NAD(P)-bd_dom_sf"/>
</dbReference>
<reference evidence="3" key="1">
    <citation type="submission" date="2021-12" db="EMBL/GenBank/DDBJ databases">
        <authorList>
            <person name="Zaccaron A."/>
            <person name="Stergiopoulos I."/>
        </authorList>
    </citation>
    <scope>NUCLEOTIDE SEQUENCE</scope>
    <source>
        <strain evidence="3">Race5_Kim</strain>
    </source>
</reference>
<name>A0A9Q8LHR7_PASFU</name>
<sequence length="650" mass="70312">MDFIVGSFNHSSLYLLQFTPASGSNESSLKVIREHPAIAGHSWLSLSQDKKFLYCTAWLEKPAIAAYRVGANGRDIQFLNAKNVKALSGYVCSNQSHVFSAGGPSGEVFRREADGTIGDLVQELDYVSGQGENQSEKRGDVAHGSFGGLRHGAHSVDLSPDGESLYVADIGRNCIWTYKVIHSKRGISDPPLELSSKHISPREHDGPRHTWPHPNGKVLYSLQEHSSMVDVFAIAEDGVTLEHKQGCSVLPSGKDCKKYWADEVRHSTGPDPAKPRYLYASNRGLDAGTMGHVAAYKLKDDGFLKSEDPIDIFETPTSGGLANAVEPAPWTKHTGDEEYLALTDSQDGWVSILSFDGKKIKEVSKVNLGKTNDGKVVTFAWQAITILSGTQGIQRVSENRTIEYYPNNIVIGTVRDISATQARLSKDGITSSNIHLLPVEITNAASVQKAAQDVAAITGGSLDFLIQNAALVDTSTAYKSVLDLDPQELGERLKASFDPNVVGTAYVLSYFIPLIRQSQGKKVLVTSTGMADLDIINKFDLEFAVPYSVSKAAMNLLVGKYHAAVGRSDGILVFSVSPGFVDTSEGKQPTEEELKGMQAMGAKFATYTPDFSGPITVGESVGDMAKLLKRATVDEFGGGFVSQKGDKKWL</sequence>
<dbReference type="Gene3D" id="2.130.10.10">
    <property type="entry name" value="YVTN repeat-like/Quinoprotein amine dehydrogenase"/>
    <property type="match status" value="1"/>
</dbReference>
<proteinExistence type="inferred from homology"/>
<dbReference type="InterPro" id="IPR002347">
    <property type="entry name" value="SDR_fam"/>
</dbReference>
<dbReference type="Proteomes" id="UP000756132">
    <property type="component" value="Chromosome 5"/>
</dbReference>
<gene>
    <name evidence="3" type="ORF">CLAFUR5_06265</name>
</gene>
<dbReference type="PROSITE" id="PS00061">
    <property type="entry name" value="ADH_SHORT"/>
    <property type="match status" value="1"/>
</dbReference>
<dbReference type="PANTHER" id="PTHR30344:SF4">
    <property type="entry name" value="CYCLASE, PUTATIVE (AFU_ORTHOLOGUE AFUA_6G11580)-RELATED"/>
    <property type="match status" value="1"/>
</dbReference>
<dbReference type="GeneID" id="71986143"/>
<dbReference type="Pfam" id="PF13561">
    <property type="entry name" value="adh_short_C2"/>
    <property type="match status" value="1"/>
</dbReference>
<keyword evidence="2" id="KW-0521">NADP</keyword>
<reference evidence="3" key="2">
    <citation type="journal article" date="2022" name="Microb. Genom.">
        <title>A chromosome-scale genome assembly of the tomato pathogen Cladosporium fulvum reveals a compartmentalized genome architecture and the presence of a dispensable chromosome.</title>
        <authorList>
            <person name="Zaccaron A.Z."/>
            <person name="Chen L.H."/>
            <person name="Samaras A."/>
            <person name="Stergiopoulos I."/>
        </authorList>
    </citation>
    <scope>NUCLEOTIDE SEQUENCE</scope>
    <source>
        <strain evidence="3">Race5_Kim</strain>
    </source>
</reference>
<keyword evidence="4" id="KW-1185">Reference proteome</keyword>
<dbReference type="EMBL" id="CP090167">
    <property type="protein sequence ID" value="UJO17871.1"/>
    <property type="molecule type" value="Genomic_DNA"/>
</dbReference>
<dbReference type="InterPro" id="IPR019405">
    <property type="entry name" value="Lactonase_7-beta_prop"/>
</dbReference>
<organism evidence="3 4">
    <name type="scientific">Passalora fulva</name>
    <name type="common">Tomato leaf mold</name>
    <name type="synonym">Cladosporium fulvum</name>
    <dbReference type="NCBI Taxonomy" id="5499"/>
    <lineage>
        <taxon>Eukaryota</taxon>
        <taxon>Fungi</taxon>
        <taxon>Dikarya</taxon>
        <taxon>Ascomycota</taxon>
        <taxon>Pezizomycotina</taxon>
        <taxon>Dothideomycetes</taxon>
        <taxon>Dothideomycetidae</taxon>
        <taxon>Mycosphaerellales</taxon>
        <taxon>Mycosphaerellaceae</taxon>
        <taxon>Fulvia</taxon>
    </lineage>
</organism>
<dbReference type="GO" id="GO:0017057">
    <property type="term" value="F:6-phosphogluconolactonase activity"/>
    <property type="evidence" value="ECO:0007669"/>
    <property type="project" value="TreeGrafter"/>
</dbReference>
<dbReference type="AlphaFoldDB" id="A0A9Q8LHR7"/>
<dbReference type="InterPro" id="IPR020904">
    <property type="entry name" value="Sc_DH/Rdtase_CS"/>
</dbReference>
<dbReference type="OrthoDB" id="1715191at2759"/>
<dbReference type="PRINTS" id="PR00081">
    <property type="entry name" value="GDHRDH"/>
</dbReference>
<dbReference type="InterPro" id="IPR015943">
    <property type="entry name" value="WD40/YVTN_repeat-like_dom_sf"/>
</dbReference>
<accession>A0A9Q8LHR7</accession>
<dbReference type="InterPro" id="IPR050282">
    <property type="entry name" value="Cycloisomerase_2"/>
</dbReference>
<dbReference type="KEGG" id="ffu:CLAFUR5_06265"/>
<dbReference type="SUPFAM" id="SSF51735">
    <property type="entry name" value="NAD(P)-binding Rossmann-fold domains"/>
    <property type="match status" value="1"/>
</dbReference>
<dbReference type="PANTHER" id="PTHR30344">
    <property type="entry name" value="6-PHOSPHOGLUCONOLACTONASE-RELATED"/>
    <property type="match status" value="1"/>
</dbReference>
<dbReference type="Pfam" id="PF10282">
    <property type="entry name" value="Lactonase"/>
    <property type="match status" value="1"/>
</dbReference>
<evidence type="ECO:0000256" key="2">
    <source>
        <dbReference type="ARBA" id="ARBA00022857"/>
    </source>
</evidence>
<evidence type="ECO:0000256" key="1">
    <source>
        <dbReference type="ARBA" id="ARBA00005564"/>
    </source>
</evidence>
<dbReference type="SUPFAM" id="SSF75011">
    <property type="entry name" value="3-carboxy-cis,cis-mucoante lactonizing enzyme"/>
    <property type="match status" value="1"/>
</dbReference>